<sequence length="415" mass="45597">MKTLLLTVLCFSSLQLSAQEDEALVPPLVQEPQAASTLSPASRTQALTALGKRLFHDPQLSASGKLSCASCHQAQHAFTPGNPQPVQKGGDHMQLMGTRAVPTLMYLQSTPPFTEHYTEDEGLQPGLDNGPAGGFTWDGRVNTLAEQAKIPLFSSNEMASTPSLLAKRIRQAYPQAFSQLFGTASLQADAAITDAVLLALQTYQQDATEFAPYSSKFDHVMQGQARFTALEEKGLRLFMDPNKGNCASCHQAAVVHGALPQFTDHGYAALGLPRNPHIAQNHDRHYYDLGLCGPARQDLNAEYCGLFKVPTLRNVARKKSFFHNGVVHTLRDAVRFYAERDTAPEKWYPHDRTGKRLKFNDLPEKYQDNIEMKAPFGQQPGDPAPLDAKEIDAIVAFLKTLNDEARTGSRLARAP</sequence>
<dbReference type="InterPro" id="IPR051395">
    <property type="entry name" value="Cytochrome_c_Peroxidase/MauG"/>
</dbReference>
<feature type="domain" description="Cytochrome c" evidence="9">
    <location>
        <begin position="229"/>
        <end position="402"/>
    </location>
</feature>
<dbReference type="PROSITE" id="PS51007">
    <property type="entry name" value="CYTC"/>
    <property type="match status" value="2"/>
</dbReference>
<evidence type="ECO:0000256" key="5">
    <source>
        <dbReference type="ARBA" id="ARBA00023002"/>
    </source>
</evidence>
<dbReference type="Pfam" id="PF03150">
    <property type="entry name" value="CCP_MauG"/>
    <property type="match status" value="1"/>
</dbReference>
<dbReference type="GO" id="GO:0004601">
    <property type="term" value="F:peroxidase activity"/>
    <property type="evidence" value="ECO:0007669"/>
    <property type="project" value="UniProtKB-KW"/>
</dbReference>
<dbReference type="InterPro" id="IPR036909">
    <property type="entry name" value="Cyt_c-like_dom_sf"/>
</dbReference>
<name>A0ABW3GGV4_9PROT</name>
<dbReference type="RefSeq" id="WP_379075674.1">
    <property type="nucleotide sequence ID" value="NZ_JBHTJW010000002.1"/>
</dbReference>
<evidence type="ECO:0000259" key="9">
    <source>
        <dbReference type="PROSITE" id="PS51007"/>
    </source>
</evidence>
<dbReference type="Gene3D" id="1.10.760.10">
    <property type="entry name" value="Cytochrome c-like domain"/>
    <property type="match status" value="2"/>
</dbReference>
<reference evidence="11" key="1">
    <citation type="journal article" date="2019" name="Int. J. Syst. Evol. Microbiol.">
        <title>The Global Catalogue of Microorganisms (GCM) 10K type strain sequencing project: providing services to taxonomists for standard genome sequencing and annotation.</title>
        <authorList>
            <consortium name="The Broad Institute Genomics Platform"/>
            <consortium name="The Broad Institute Genome Sequencing Center for Infectious Disease"/>
            <person name="Wu L."/>
            <person name="Ma J."/>
        </authorList>
    </citation>
    <scope>NUCLEOTIDE SEQUENCE [LARGE SCALE GENOMIC DNA]</scope>
    <source>
        <strain evidence="11">CCUG 59685</strain>
    </source>
</reference>
<dbReference type="InterPro" id="IPR004852">
    <property type="entry name" value="Di-haem_cyt_c_peroxidsae"/>
</dbReference>
<gene>
    <name evidence="10" type="ORF">ACFQ1T_08530</name>
</gene>
<feature type="chain" id="PRO_5045379049" evidence="8">
    <location>
        <begin position="19"/>
        <end position="415"/>
    </location>
</feature>
<keyword evidence="5" id="KW-0560">Oxidoreductase</keyword>
<evidence type="ECO:0000256" key="8">
    <source>
        <dbReference type="SAM" id="SignalP"/>
    </source>
</evidence>
<accession>A0ABW3GGV4</accession>
<dbReference type="PANTHER" id="PTHR30600">
    <property type="entry name" value="CYTOCHROME C PEROXIDASE-RELATED"/>
    <property type="match status" value="1"/>
</dbReference>
<comment type="caution">
    <text evidence="10">The sequence shown here is derived from an EMBL/GenBank/DDBJ whole genome shotgun (WGS) entry which is preliminary data.</text>
</comment>
<comment type="subcellular location">
    <subcellularLocation>
        <location evidence="1">Cell envelope</location>
    </subcellularLocation>
</comment>
<dbReference type="InterPro" id="IPR009056">
    <property type="entry name" value="Cyt_c-like_dom"/>
</dbReference>
<evidence type="ECO:0000256" key="6">
    <source>
        <dbReference type="ARBA" id="ARBA00023004"/>
    </source>
</evidence>
<evidence type="ECO:0000256" key="3">
    <source>
        <dbReference type="ARBA" id="ARBA00022723"/>
    </source>
</evidence>
<keyword evidence="10" id="KW-0575">Peroxidase</keyword>
<evidence type="ECO:0000256" key="4">
    <source>
        <dbReference type="ARBA" id="ARBA00022729"/>
    </source>
</evidence>
<keyword evidence="4 8" id="KW-0732">Signal</keyword>
<evidence type="ECO:0000313" key="11">
    <source>
        <dbReference type="Proteomes" id="UP001597106"/>
    </source>
</evidence>
<evidence type="ECO:0000256" key="2">
    <source>
        <dbReference type="ARBA" id="ARBA00022617"/>
    </source>
</evidence>
<evidence type="ECO:0000256" key="1">
    <source>
        <dbReference type="ARBA" id="ARBA00004196"/>
    </source>
</evidence>
<keyword evidence="11" id="KW-1185">Reference proteome</keyword>
<keyword evidence="3 7" id="KW-0479">Metal-binding</keyword>
<feature type="signal peptide" evidence="8">
    <location>
        <begin position="1"/>
        <end position="18"/>
    </location>
</feature>
<dbReference type="EMBL" id="JBHTJW010000002">
    <property type="protein sequence ID" value="MFD0929822.1"/>
    <property type="molecule type" value="Genomic_DNA"/>
</dbReference>
<keyword evidence="6 7" id="KW-0408">Iron</keyword>
<evidence type="ECO:0000256" key="7">
    <source>
        <dbReference type="PROSITE-ProRule" id="PRU00433"/>
    </source>
</evidence>
<evidence type="ECO:0000313" key="10">
    <source>
        <dbReference type="EMBL" id="MFD0929822.1"/>
    </source>
</evidence>
<dbReference type="SUPFAM" id="SSF46626">
    <property type="entry name" value="Cytochrome c"/>
    <property type="match status" value="2"/>
</dbReference>
<keyword evidence="2 7" id="KW-0349">Heme</keyword>
<organism evidence="10 11">
    <name type="scientific">Methylophilus glucosoxydans</name>
    <dbReference type="NCBI Taxonomy" id="752553"/>
    <lineage>
        <taxon>Bacteria</taxon>
        <taxon>Pseudomonadati</taxon>
        <taxon>Pseudomonadota</taxon>
        <taxon>Betaproteobacteria</taxon>
        <taxon>Nitrosomonadales</taxon>
        <taxon>Methylophilaceae</taxon>
        <taxon>Methylophilus</taxon>
    </lineage>
</organism>
<protein>
    <submittedName>
        <fullName evidence="10">Cytochrome-c peroxidase</fullName>
    </submittedName>
</protein>
<proteinExistence type="predicted"/>
<feature type="domain" description="Cytochrome c" evidence="9">
    <location>
        <begin position="46"/>
        <end position="169"/>
    </location>
</feature>
<dbReference type="PANTHER" id="PTHR30600:SF10">
    <property type="entry name" value="BLL6722 PROTEIN"/>
    <property type="match status" value="1"/>
</dbReference>
<dbReference type="Proteomes" id="UP001597106">
    <property type="component" value="Unassembled WGS sequence"/>
</dbReference>